<proteinExistence type="predicted"/>
<dbReference type="OrthoDB" id="1607513at2759"/>
<sequence>MVHFTTDTWTSHCQRVNYMAVIAHFIDEEWVMHKRIINFRPTNSHKGDDIGRKLLECVHEWGIKNVMTITVENASSNDKALDFLIQRLPNIYDGGKHFQIRCFAHILNLIVKKGLTELDDSVQRVTKTVRYIKNSTQRISKFKKCIEDSEITTKRFLVSDCATRWNSTYDMLKVANELKDAFYIDILDIDTQLRKWQSKPAFKVMATKMRTKYERYLGKLLEINDFMYFVVLLDPTMKSQLISHGFRKIISSSSCMCESMEPEATSPTHGDNDFLNDFYNGNDTSSIEPETELQRYLKEPKVELRKGQTFDILQWWKASFNSFSKTDFVRSNVDLHEDCQEILPVPKSNNTENLPRGSSGNPTGVNITPALNVAGQKEKWRYVEMVMVGEGWPTVGLGFAGKGGQCRSLVLAGASADVGKIIFMRLIKMKIRSNLDSYVLICYNKPSYPWLQRKEAPMAALEVSGITTAVNGYRFGCAREATTERKKQQDVTGKAVNCRKRVRKKVAMVGKTIGENGMAFYFFFMDERE</sequence>
<feature type="compositionally biased region" description="Polar residues" evidence="2">
    <location>
        <begin position="347"/>
        <end position="366"/>
    </location>
</feature>
<feature type="region of interest" description="Disordered" evidence="2">
    <location>
        <begin position="345"/>
        <end position="367"/>
    </location>
</feature>
<evidence type="ECO:0000313" key="4">
    <source>
        <dbReference type="EMBL" id="PWA77308.1"/>
    </source>
</evidence>
<reference evidence="4 5" key="1">
    <citation type="journal article" date="2018" name="Mol. Plant">
        <title>The genome of Artemisia annua provides insight into the evolution of Asteraceae family and artemisinin biosynthesis.</title>
        <authorList>
            <person name="Shen Q."/>
            <person name="Zhang L."/>
            <person name="Liao Z."/>
            <person name="Wang S."/>
            <person name="Yan T."/>
            <person name="Shi P."/>
            <person name="Liu M."/>
            <person name="Fu X."/>
            <person name="Pan Q."/>
            <person name="Wang Y."/>
            <person name="Lv Z."/>
            <person name="Lu X."/>
            <person name="Zhang F."/>
            <person name="Jiang W."/>
            <person name="Ma Y."/>
            <person name="Chen M."/>
            <person name="Hao X."/>
            <person name="Li L."/>
            <person name="Tang Y."/>
            <person name="Lv G."/>
            <person name="Zhou Y."/>
            <person name="Sun X."/>
            <person name="Brodelius P.E."/>
            <person name="Rose J.K.C."/>
            <person name="Tang K."/>
        </authorList>
    </citation>
    <scope>NUCLEOTIDE SEQUENCE [LARGE SCALE GENOMIC DNA]</scope>
    <source>
        <strain evidence="5">cv. Huhao1</strain>
        <tissue evidence="4">Leaf</tissue>
    </source>
</reference>
<dbReference type="PANTHER" id="PTHR46481:SF7">
    <property type="entry name" value="ZINC FINGER BED DOMAIN-CONTAINING PROTEIN RICESLEEPER 2-LIKE"/>
    <property type="match status" value="1"/>
</dbReference>
<comment type="caution">
    <text evidence="4">The sequence shown here is derived from an EMBL/GenBank/DDBJ whole genome shotgun (WGS) entry which is preliminary data.</text>
</comment>
<dbReference type="InterPro" id="IPR012337">
    <property type="entry name" value="RNaseH-like_sf"/>
</dbReference>
<keyword evidence="1" id="KW-0238">DNA-binding</keyword>
<protein>
    <submittedName>
        <fullName evidence="4">Zinc finger BED domain-containing protein RICESLEEPER 2</fullName>
    </submittedName>
</protein>
<evidence type="ECO:0000313" key="5">
    <source>
        <dbReference type="Proteomes" id="UP000245207"/>
    </source>
</evidence>
<feature type="domain" description="hAT-like transposase RNase-H fold" evidence="3">
    <location>
        <begin position="181"/>
        <end position="253"/>
    </location>
</feature>
<name>A0A2U1NUZ5_ARTAN</name>
<dbReference type="STRING" id="35608.A0A2U1NUZ5"/>
<dbReference type="SUPFAM" id="SSF53098">
    <property type="entry name" value="Ribonuclease H-like"/>
    <property type="match status" value="1"/>
</dbReference>
<dbReference type="Proteomes" id="UP000245207">
    <property type="component" value="Unassembled WGS sequence"/>
</dbReference>
<evidence type="ECO:0000256" key="1">
    <source>
        <dbReference type="ARBA" id="ARBA00023125"/>
    </source>
</evidence>
<dbReference type="GO" id="GO:0003677">
    <property type="term" value="F:DNA binding"/>
    <property type="evidence" value="ECO:0007669"/>
    <property type="project" value="UniProtKB-KW"/>
</dbReference>
<dbReference type="AlphaFoldDB" id="A0A2U1NUZ5"/>
<evidence type="ECO:0000259" key="3">
    <source>
        <dbReference type="Pfam" id="PF14372"/>
    </source>
</evidence>
<organism evidence="4 5">
    <name type="scientific">Artemisia annua</name>
    <name type="common">Sweet wormwood</name>
    <dbReference type="NCBI Taxonomy" id="35608"/>
    <lineage>
        <taxon>Eukaryota</taxon>
        <taxon>Viridiplantae</taxon>
        <taxon>Streptophyta</taxon>
        <taxon>Embryophyta</taxon>
        <taxon>Tracheophyta</taxon>
        <taxon>Spermatophyta</taxon>
        <taxon>Magnoliopsida</taxon>
        <taxon>eudicotyledons</taxon>
        <taxon>Gunneridae</taxon>
        <taxon>Pentapetalae</taxon>
        <taxon>asterids</taxon>
        <taxon>campanulids</taxon>
        <taxon>Asterales</taxon>
        <taxon>Asteraceae</taxon>
        <taxon>Asteroideae</taxon>
        <taxon>Anthemideae</taxon>
        <taxon>Artemisiinae</taxon>
        <taxon>Artemisia</taxon>
    </lineage>
</organism>
<dbReference type="EMBL" id="PKPP01002145">
    <property type="protein sequence ID" value="PWA77308.1"/>
    <property type="molecule type" value="Genomic_DNA"/>
</dbReference>
<gene>
    <name evidence="4" type="ORF">CTI12_AA113360</name>
</gene>
<dbReference type="InterPro" id="IPR025525">
    <property type="entry name" value="hAT-like_transposase_RNase-H"/>
</dbReference>
<evidence type="ECO:0000256" key="2">
    <source>
        <dbReference type="SAM" id="MobiDB-lite"/>
    </source>
</evidence>
<dbReference type="PANTHER" id="PTHR46481">
    <property type="entry name" value="ZINC FINGER BED DOMAIN-CONTAINING PROTEIN 4"/>
    <property type="match status" value="1"/>
</dbReference>
<dbReference type="InterPro" id="IPR052035">
    <property type="entry name" value="ZnF_BED_domain_contain"/>
</dbReference>
<keyword evidence="5" id="KW-1185">Reference proteome</keyword>
<dbReference type="Pfam" id="PF14372">
    <property type="entry name" value="hAT-like_RNase-H"/>
    <property type="match status" value="1"/>
</dbReference>
<accession>A0A2U1NUZ5</accession>